<dbReference type="EMBL" id="JBHYPX010000011">
    <property type="protein sequence ID" value="MFE1351896.1"/>
    <property type="molecule type" value="Genomic_DNA"/>
</dbReference>
<dbReference type="PANTHER" id="PTHR43884">
    <property type="entry name" value="ACYL-COA DEHYDROGENASE"/>
    <property type="match status" value="1"/>
</dbReference>
<dbReference type="Gene3D" id="2.40.110.10">
    <property type="entry name" value="Butyryl-CoA Dehydrogenase, subunit A, domain 2"/>
    <property type="match status" value="1"/>
</dbReference>
<proteinExistence type="predicted"/>
<dbReference type="Pfam" id="PF02771">
    <property type="entry name" value="Acyl-CoA_dh_N"/>
    <property type="match status" value="1"/>
</dbReference>
<name>A0ABW6GGN5_9ACTN</name>
<dbReference type="InterPro" id="IPR009100">
    <property type="entry name" value="AcylCoA_DH/oxidase_NM_dom_sf"/>
</dbReference>
<evidence type="ECO:0000313" key="4">
    <source>
        <dbReference type="EMBL" id="MFE1351896.1"/>
    </source>
</evidence>
<dbReference type="PIRSF" id="PIRSF016578">
    <property type="entry name" value="HsaA"/>
    <property type="match status" value="1"/>
</dbReference>
<dbReference type="InterPro" id="IPR013786">
    <property type="entry name" value="AcylCoA_DH/ox_N"/>
</dbReference>
<dbReference type="InterPro" id="IPR046373">
    <property type="entry name" value="Acyl-CoA_Oxase/DH_mid-dom_sf"/>
</dbReference>
<feature type="domain" description="Acyl-CoA dehydrogenase/oxidase N-terminal" evidence="2">
    <location>
        <begin position="29"/>
        <end position="111"/>
    </location>
</feature>
<dbReference type="PANTHER" id="PTHR43884:SF12">
    <property type="entry name" value="ISOVALERYL-COA DEHYDROGENASE, MITOCHONDRIAL-RELATED"/>
    <property type="match status" value="1"/>
</dbReference>
<reference evidence="4 5" key="1">
    <citation type="submission" date="2024-09" db="EMBL/GenBank/DDBJ databases">
        <title>The Natural Products Discovery Center: Release of the First 8490 Sequenced Strains for Exploring Actinobacteria Biosynthetic Diversity.</title>
        <authorList>
            <person name="Kalkreuter E."/>
            <person name="Kautsar S.A."/>
            <person name="Yang D."/>
            <person name="Bader C.D."/>
            <person name="Teijaro C.N."/>
            <person name="Fluegel L."/>
            <person name="Davis C.M."/>
            <person name="Simpson J.R."/>
            <person name="Lauterbach L."/>
            <person name="Steele A.D."/>
            <person name="Gui C."/>
            <person name="Meng S."/>
            <person name="Li G."/>
            <person name="Viehrig K."/>
            <person name="Ye F."/>
            <person name="Su P."/>
            <person name="Kiefer A.F."/>
            <person name="Nichols A."/>
            <person name="Cepeda A.J."/>
            <person name="Yan W."/>
            <person name="Fan B."/>
            <person name="Jiang Y."/>
            <person name="Adhikari A."/>
            <person name="Zheng C.-J."/>
            <person name="Schuster L."/>
            <person name="Cowan T.M."/>
            <person name="Smanski M.J."/>
            <person name="Chevrette M.G."/>
            <person name="De Carvalho L.P.S."/>
            <person name="Shen B."/>
        </authorList>
    </citation>
    <scope>NUCLEOTIDE SEQUENCE [LARGE SCALE GENOMIC DNA]</scope>
    <source>
        <strain evidence="4 5">NPDC058753</strain>
    </source>
</reference>
<accession>A0ABW6GGN5</accession>
<dbReference type="Gene3D" id="1.20.140.10">
    <property type="entry name" value="Butyryl-CoA Dehydrogenase, subunit A, domain 3"/>
    <property type="match status" value="1"/>
</dbReference>
<dbReference type="SUPFAM" id="SSF47203">
    <property type="entry name" value="Acyl-CoA dehydrogenase C-terminal domain-like"/>
    <property type="match status" value="1"/>
</dbReference>
<gene>
    <name evidence="4" type="ORF">ACFW6T_07905</name>
</gene>
<evidence type="ECO:0000313" key="5">
    <source>
        <dbReference type="Proteomes" id="UP001599542"/>
    </source>
</evidence>
<feature type="domain" description="Acyl-CoA dehydrogenase C-terminal" evidence="3">
    <location>
        <begin position="250"/>
        <end position="372"/>
    </location>
</feature>
<evidence type="ECO:0000259" key="3">
    <source>
        <dbReference type="Pfam" id="PF08028"/>
    </source>
</evidence>
<dbReference type="InterPro" id="IPR037069">
    <property type="entry name" value="AcylCoA_DH/ox_N_sf"/>
</dbReference>
<dbReference type="SUPFAM" id="SSF56645">
    <property type="entry name" value="Acyl-CoA dehydrogenase NM domain-like"/>
    <property type="match status" value="1"/>
</dbReference>
<evidence type="ECO:0000259" key="2">
    <source>
        <dbReference type="Pfam" id="PF02771"/>
    </source>
</evidence>
<keyword evidence="1" id="KW-0560">Oxidoreductase</keyword>
<dbReference type="Pfam" id="PF08028">
    <property type="entry name" value="Acyl-CoA_dh_2"/>
    <property type="match status" value="1"/>
</dbReference>
<dbReference type="InterPro" id="IPR036250">
    <property type="entry name" value="AcylCo_DH-like_C"/>
</dbReference>
<protein>
    <submittedName>
        <fullName evidence="4">Acyl-CoA dehydrogenase family protein</fullName>
    </submittedName>
</protein>
<evidence type="ECO:0000256" key="1">
    <source>
        <dbReference type="ARBA" id="ARBA00023002"/>
    </source>
</evidence>
<dbReference type="InterPro" id="IPR013107">
    <property type="entry name" value="Acyl-CoA_DH_C"/>
</dbReference>
<dbReference type="Gene3D" id="1.10.540.10">
    <property type="entry name" value="Acyl-CoA dehydrogenase/oxidase, N-terminal domain"/>
    <property type="match status" value="1"/>
</dbReference>
<keyword evidence="5" id="KW-1185">Reference proteome</keyword>
<dbReference type="RefSeq" id="WP_380328871.1">
    <property type="nucleotide sequence ID" value="NZ_JBHYPW010000052.1"/>
</dbReference>
<dbReference type="Proteomes" id="UP001599542">
    <property type="component" value="Unassembled WGS sequence"/>
</dbReference>
<organism evidence="4 5">
    <name type="scientific">Kitasatospora phosalacinea</name>
    <dbReference type="NCBI Taxonomy" id="2065"/>
    <lineage>
        <taxon>Bacteria</taxon>
        <taxon>Bacillati</taxon>
        <taxon>Actinomycetota</taxon>
        <taxon>Actinomycetes</taxon>
        <taxon>Kitasatosporales</taxon>
        <taxon>Streptomycetaceae</taxon>
        <taxon>Kitasatospora</taxon>
    </lineage>
</organism>
<sequence>MTTAAPNDTPNDTPLDGAEILRRARELAPVLRKRAAEIEANRTLPADVAELLRATGAFRIGHGPATGGPGLTSVEQLEVVEALAYGDASAGWCAGIGAMGGAITNFLTPEATRALYTSPDLITAGSLVPAGRAERVPGGYLLSGHWPFGSGVRHADLLTSGAFVYQDGEPWAAPDSPHEHDSMQFVVRASAAEPVDNWDTTGLCGTGSSDYVLKDVFVPEGHTFSFFEPRVAPNPMAWSDSFMRALPGVPLGITRAALDHAREVAGTRYDGMAGRSWADSWRVQTELARCEAEFNAAREGVYGATRRQWETLSAGGVLDDLSPTERGAVPLSGLHAVHVARSVVNRLYDLLQTWSIGHDSPMDRWLRDTAVLSQGQIGHDVVLESVGAYLLGQPPKVRIGLGIH</sequence>
<comment type="caution">
    <text evidence="4">The sequence shown here is derived from an EMBL/GenBank/DDBJ whole genome shotgun (WGS) entry which is preliminary data.</text>
</comment>